<sequence>MSQYGNAERKILPSSLSIDAQVEENLKVDENSQSIHKQKKDPIRLPVPSPRKDNEDVVPDTDISDKSKRILIVTTAALPWMTGTAVNPVLRAAYMTHGRSEVGGSVTLMLPWLERRQDQEAVYGSNRIFEDPEAQETYIREWLRDSANLPVASEELKIKWYSAWQNKVENSLYSMGDITALIPAEDVDICILEEPEHLNWYRATGDSWTDKFKHVVGIIHTNYFVYAQDQPGAFVRAPAMRLLCSWMCRAHCHRIIKLSGTLGQFAPEKELIENVHGIRASFLDAGKEVSKRIQASPKDDPVFGDEAESSVYFIGKMLWSKGLGSLMELLKYAEESAGIKIHVDMYGGGPDKNAAEARADSLDVDMVFHGPIDHPELAFTHKIFINPSTSEVLCTTVAEALGMGKFVVIPSHPSNDFFTEFPNCLVYANKEEFVGNLYYALTHSPEPLTEEYSHALSWEAATQRLEAAGSIPIKEAEMMADALSSRNGGIEVHYV</sequence>
<evidence type="ECO:0008006" key="11">
    <source>
        <dbReference type="Google" id="ProtNLM"/>
    </source>
</evidence>
<evidence type="ECO:0000256" key="3">
    <source>
        <dbReference type="ARBA" id="ARBA00009481"/>
    </source>
</evidence>
<reference evidence="9 10" key="1">
    <citation type="submission" date="2016-09" db="EMBL/GenBank/DDBJ databases">
        <title>Extensive genetic diversity and differential bi-allelic expression allows diatom success in the polar Southern Ocean.</title>
        <authorList>
            <consortium name="DOE Joint Genome Institute"/>
            <person name="Mock T."/>
            <person name="Otillar R.P."/>
            <person name="Strauss J."/>
            <person name="Dupont C."/>
            <person name="Frickenhaus S."/>
            <person name="Maumus F."/>
            <person name="Mcmullan M."/>
            <person name="Sanges R."/>
            <person name="Schmutz J."/>
            <person name="Toseland A."/>
            <person name="Valas R."/>
            <person name="Veluchamy A."/>
            <person name="Ward B.J."/>
            <person name="Allen A."/>
            <person name="Barry K."/>
            <person name="Falciatore A."/>
            <person name="Ferrante M."/>
            <person name="Fortunato A.E."/>
            <person name="Gloeckner G."/>
            <person name="Gruber A."/>
            <person name="Hipkin R."/>
            <person name="Janech M."/>
            <person name="Kroth P."/>
            <person name="Leese F."/>
            <person name="Lindquist E."/>
            <person name="Lyon B.R."/>
            <person name="Martin J."/>
            <person name="Mayer C."/>
            <person name="Parker M."/>
            <person name="Quesneville H."/>
            <person name="Raymond J."/>
            <person name="Uhlig C."/>
            <person name="Valentin K.U."/>
            <person name="Worden A.Z."/>
            <person name="Armbrust E.V."/>
            <person name="Bowler C."/>
            <person name="Green B."/>
            <person name="Moulton V."/>
            <person name="Van Oosterhout C."/>
            <person name="Grigoriev I."/>
        </authorList>
    </citation>
    <scope>NUCLEOTIDE SEQUENCE [LARGE SCALE GENOMIC DNA]</scope>
    <source>
        <strain evidence="9 10">CCMP1102</strain>
    </source>
</reference>
<proteinExistence type="inferred from homology"/>
<feature type="region of interest" description="Disordered" evidence="8">
    <location>
        <begin position="27"/>
        <end position="61"/>
    </location>
</feature>
<evidence type="ECO:0000313" key="9">
    <source>
        <dbReference type="EMBL" id="OEU09528.1"/>
    </source>
</evidence>
<keyword evidence="6" id="KW-0808">Transferase</keyword>
<dbReference type="InParanoid" id="A0A1E7EU16"/>
<dbReference type="GO" id="GO:0009507">
    <property type="term" value="C:chloroplast"/>
    <property type="evidence" value="ECO:0007669"/>
    <property type="project" value="UniProtKB-SubCell"/>
</dbReference>
<evidence type="ECO:0000256" key="1">
    <source>
        <dbReference type="ARBA" id="ARBA00004229"/>
    </source>
</evidence>
<keyword evidence="7" id="KW-0472">Membrane</keyword>
<dbReference type="InterPro" id="IPR044525">
    <property type="entry name" value="DGDG1/2"/>
</dbReference>
<keyword evidence="5" id="KW-0934">Plastid</keyword>
<evidence type="ECO:0000256" key="8">
    <source>
        <dbReference type="SAM" id="MobiDB-lite"/>
    </source>
</evidence>
<comment type="similarity">
    <text evidence="3">Belongs to the glycosyltransferase group 1 family. Glycosyltransferase 4 subfamily.</text>
</comment>
<dbReference type="PANTHER" id="PTHR46132">
    <property type="entry name" value="DIGALACTOSYLDIACYLGLYCEROL SYNTHASE 2, CHLOROPLASTIC"/>
    <property type="match status" value="1"/>
</dbReference>
<dbReference type="GO" id="GO:0016020">
    <property type="term" value="C:membrane"/>
    <property type="evidence" value="ECO:0007669"/>
    <property type="project" value="UniProtKB-SubCell"/>
</dbReference>
<dbReference type="EMBL" id="KV784375">
    <property type="protein sequence ID" value="OEU09528.1"/>
    <property type="molecule type" value="Genomic_DNA"/>
</dbReference>
<protein>
    <recommendedName>
        <fullName evidence="11">Digalactosyldiacylglycerol synthase</fullName>
    </recommendedName>
</protein>
<dbReference type="Gene3D" id="3.40.50.2000">
    <property type="entry name" value="Glycogen Phosphorylase B"/>
    <property type="match status" value="1"/>
</dbReference>
<gene>
    <name evidence="9" type="ORF">FRACYDRAFT_194825</name>
</gene>
<dbReference type="Pfam" id="PF13692">
    <property type="entry name" value="Glyco_trans_1_4"/>
    <property type="match status" value="1"/>
</dbReference>
<dbReference type="KEGG" id="fcy:FRACYDRAFT_194825"/>
<evidence type="ECO:0000256" key="4">
    <source>
        <dbReference type="ARBA" id="ARBA00022528"/>
    </source>
</evidence>
<dbReference type="OrthoDB" id="44480at2759"/>
<dbReference type="PANTHER" id="PTHR46132:SF1">
    <property type="entry name" value="DIGALACTOSYLDIACYLGLYCEROL SYNTHASE 2, CHLOROPLASTIC"/>
    <property type="match status" value="1"/>
</dbReference>
<name>A0A1E7EU16_9STRA</name>
<evidence type="ECO:0000256" key="5">
    <source>
        <dbReference type="ARBA" id="ARBA00022640"/>
    </source>
</evidence>
<evidence type="ECO:0000256" key="7">
    <source>
        <dbReference type="ARBA" id="ARBA00023136"/>
    </source>
</evidence>
<keyword evidence="10" id="KW-1185">Reference proteome</keyword>
<evidence type="ECO:0000256" key="6">
    <source>
        <dbReference type="ARBA" id="ARBA00022679"/>
    </source>
</evidence>
<accession>A0A1E7EU16</accession>
<dbReference type="GO" id="GO:0046481">
    <property type="term" value="F:digalactosyldiacylglycerol synthase activity"/>
    <property type="evidence" value="ECO:0007669"/>
    <property type="project" value="InterPro"/>
</dbReference>
<evidence type="ECO:0000313" key="10">
    <source>
        <dbReference type="Proteomes" id="UP000095751"/>
    </source>
</evidence>
<dbReference type="AlphaFoldDB" id="A0A1E7EU16"/>
<comment type="subcellular location">
    <subcellularLocation>
        <location evidence="2">Membrane</location>
    </subcellularLocation>
    <subcellularLocation>
        <location evidence="1">Plastid</location>
        <location evidence="1">Chloroplast</location>
    </subcellularLocation>
</comment>
<dbReference type="SUPFAM" id="SSF53756">
    <property type="entry name" value="UDP-Glycosyltransferase/glycogen phosphorylase"/>
    <property type="match status" value="1"/>
</dbReference>
<evidence type="ECO:0000256" key="2">
    <source>
        <dbReference type="ARBA" id="ARBA00004370"/>
    </source>
</evidence>
<dbReference type="Proteomes" id="UP000095751">
    <property type="component" value="Unassembled WGS sequence"/>
</dbReference>
<keyword evidence="4" id="KW-0150">Chloroplast</keyword>
<organism evidence="9 10">
    <name type="scientific">Fragilariopsis cylindrus CCMP1102</name>
    <dbReference type="NCBI Taxonomy" id="635003"/>
    <lineage>
        <taxon>Eukaryota</taxon>
        <taxon>Sar</taxon>
        <taxon>Stramenopiles</taxon>
        <taxon>Ochrophyta</taxon>
        <taxon>Bacillariophyta</taxon>
        <taxon>Bacillariophyceae</taxon>
        <taxon>Bacillariophycidae</taxon>
        <taxon>Bacillariales</taxon>
        <taxon>Bacillariaceae</taxon>
        <taxon>Fragilariopsis</taxon>
    </lineage>
</organism>